<evidence type="ECO:0000256" key="1">
    <source>
        <dbReference type="SAM" id="MobiDB-lite"/>
    </source>
</evidence>
<proteinExistence type="predicted"/>
<dbReference type="OrthoDB" id="3478678at2"/>
<evidence type="ECO:0000313" key="3">
    <source>
        <dbReference type="Proteomes" id="UP000282674"/>
    </source>
</evidence>
<reference evidence="2 3" key="1">
    <citation type="submission" date="2018-10" db="EMBL/GenBank/DDBJ databases">
        <title>Isolation from soil.</title>
        <authorList>
            <person name="Hu J."/>
        </authorList>
    </citation>
    <scope>NUCLEOTIDE SEQUENCE [LARGE SCALE GENOMIC DNA]</scope>
    <source>
        <strain evidence="2 3">NEAU-Ht49</strain>
    </source>
</reference>
<dbReference type="Proteomes" id="UP000282674">
    <property type="component" value="Unassembled WGS sequence"/>
</dbReference>
<dbReference type="EMBL" id="RFFG01000017">
    <property type="protein sequence ID" value="RMI44720.1"/>
    <property type="molecule type" value="Genomic_DNA"/>
</dbReference>
<protein>
    <submittedName>
        <fullName evidence="2">Uncharacterized protein</fullName>
    </submittedName>
</protein>
<comment type="caution">
    <text evidence="2">The sequence shown here is derived from an EMBL/GenBank/DDBJ whole genome shotgun (WGS) entry which is preliminary data.</text>
</comment>
<dbReference type="RefSeq" id="WP_122194471.1">
    <property type="nucleotide sequence ID" value="NZ_JBHSKC010000009.1"/>
</dbReference>
<gene>
    <name evidence="2" type="ORF">EBO15_12265</name>
</gene>
<feature type="region of interest" description="Disordered" evidence="1">
    <location>
        <begin position="1"/>
        <end position="23"/>
    </location>
</feature>
<keyword evidence="3" id="KW-1185">Reference proteome</keyword>
<dbReference type="AlphaFoldDB" id="A0A3M2M6W8"/>
<evidence type="ECO:0000313" key="2">
    <source>
        <dbReference type="EMBL" id="RMI44720.1"/>
    </source>
</evidence>
<sequence>MSDRSEPSGSTGPVPNDWSPRPSERLAALAQHLLAHKLFTDLSNTSALITDSQDEPWSGSGEVPSVRVVCRERPADGDRLWFFTADGAPLAPHDQVFNAVTEIKGRLARQRAGHGS</sequence>
<name>A0A3M2M6W8_9ACTN</name>
<accession>A0A3M2M6W8</accession>
<organism evidence="2 3">
    <name type="scientific">Actinomadura harenae</name>
    <dbReference type="NCBI Taxonomy" id="2483351"/>
    <lineage>
        <taxon>Bacteria</taxon>
        <taxon>Bacillati</taxon>
        <taxon>Actinomycetota</taxon>
        <taxon>Actinomycetes</taxon>
        <taxon>Streptosporangiales</taxon>
        <taxon>Thermomonosporaceae</taxon>
        <taxon>Actinomadura</taxon>
    </lineage>
</organism>